<dbReference type="GO" id="GO:0009307">
    <property type="term" value="P:DNA restriction-modification system"/>
    <property type="evidence" value="ECO:0007669"/>
    <property type="project" value="UniProtKB-KW"/>
</dbReference>
<dbReference type="GO" id="GO:0032259">
    <property type="term" value="P:methylation"/>
    <property type="evidence" value="ECO:0007669"/>
    <property type="project" value="UniProtKB-KW"/>
</dbReference>
<accession>A0A1G7I6G6</accession>
<organism evidence="10 11">
    <name type="scientific">Sporolituus thermophilus DSM 23256</name>
    <dbReference type="NCBI Taxonomy" id="1123285"/>
    <lineage>
        <taxon>Bacteria</taxon>
        <taxon>Bacillati</taxon>
        <taxon>Bacillota</taxon>
        <taxon>Negativicutes</taxon>
        <taxon>Selenomonadales</taxon>
        <taxon>Sporomusaceae</taxon>
        <taxon>Sporolituus</taxon>
    </lineage>
</organism>
<dbReference type="SUPFAM" id="SSF53335">
    <property type="entry name" value="S-adenosyl-L-methionine-dependent methyltransferases"/>
    <property type="match status" value="1"/>
</dbReference>
<dbReference type="InterPro" id="IPR011639">
    <property type="entry name" value="MethylTrfase_TaqI-like_dom"/>
</dbReference>
<keyword evidence="4" id="KW-0949">S-adenosyl-L-methionine</keyword>
<evidence type="ECO:0000256" key="2">
    <source>
        <dbReference type="ARBA" id="ARBA00022603"/>
    </source>
</evidence>
<dbReference type="InterPro" id="IPR025931">
    <property type="entry name" value="TaqI_C"/>
</dbReference>
<dbReference type="GO" id="GO:0003677">
    <property type="term" value="F:DNA binding"/>
    <property type="evidence" value="ECO:0007669"/>
    <property type="project" value="UniProtKB-KW"/>
</dbReference>
<proteinExistence type="predicted"/>
<dbReference type="AlphaFoldDB" id="A0A1G7I6G6"/>
<sequence length="660" mass="75878">MVDWKRFDKEYEFVKNELSRQGVQSTDEWLLKVMAFITGGQSGPDGTWRQALVIPSEERFLGHEGGQPNYEPQLGAATLQDWVKQVRSKEFFLGEIYERTAIGRRARGRYYTPAKIIDFIMAWTVEACVITQNPYVRVLDPACGCGNFLVKAYDVLRRKFCDARPILQIKYPEVDWSDDGIHRHIIRYNLWGADIDGTAAKIAALSLLLKRPGASRDLAPNIRQCDSLRRPDDNSSSSDKIFWAAAYDYVVGNPPYLSFGLRGGQVLDPEYGKYLRQAFTACAEYKISYYALFMQRGIELLKPGGRLGFIVPDSFLLGRYFSKLRRYLLDNTAVKAIVHIAAPVFHQAALGFSAIGIFEKEQDQRKRDANTVKIYSVKDFAELPLVKTCCQYEQDYFNRQVFCRFRLFFDLAAKKLVDKLDRGIYLGKFAVGHTGIRALVRQKDIVAQTRLGETWRPGLISGSQVIRFGLKYKGHWLNIDPRLLYKGGWREEVVRQRKILVRQTGYNIIACIDEQGYYHLNNIHSFVLKNNEVSLEYLLMLLNSRLMSFYYHVTTLEFGRPMAQTDIETLERLPVRFTPEAIREANGLVRKMTDCLQRSEQGDGMAGREQERLAARMDELVYQIYGLTAEEINCVEDYEQALFLSRHKRQGKKGSPNSIK</sequence>
<dbReference type="PANTHER" id="PTHR33841:SF6">
    <property type="entry name" value="TYPE II METHYLTRANSFERASE M.HINDII"/>
    <property type="match status" value="1"/>
</dbReference>
<evidence type="ECO:0000256" key="5">
    <source>
        <dbReference type="ARBA" id="ARBA00022747"/>
    </source>
</evidence>
<name>A0A1G7I6G6_9FIRM</name>
<dbReference type="PANTHER" id="PTHR33841">
    <property type="entry name" value="DNA METHYLTRANSFERASE YEEA-RELATED"/>
    <property type="match status" value="1"/>
</dbReference>
<evidence type="ECO:0000259" key="8">
    <source>
        <dbReference type="Pfam" id="PF07669"/>
    </source>
</evidence>
<dbReference type="GO" id="GO:0009007">
    <property type="term" value="F:site-specific DNA-methyltransferase (adenine-specific) activity"/>
    <property type="evidence" value="ECO:0007669"/>
    <property type="project" value="UniProtKB-EC"/>
</dbReference>
<keyword evidence="3" id="KW-0808">Transferase</keyword>
<keyword evidence="5" id="KW-0680">Restriction system</keyword>
<evidence type="ECO:0000313" key="11">
    <source>
        <dbReference type="Proteomes" id="UP000243333"/>
    </source>
</evidence>
<dbReference type="InterPro" id="IPR002052">
    <property type="entry name" value="DNA_methylase_N6_adenine_CS"/>
</dbReference>
<evidence type="ECO:0000256" key="3">
    <source>
        <dbReference type="ARBA" id="ARBA00022679"/>
    </source>
</evidence>
<dbReference type="Gene3D" id="3.90.220.10">
    <property type="entry name" value="Adenine-n6-DNA-methyltransferase Taqi, Chain A, domain 2"/>
    <property type="match status" value="1"/>
</dbReference>
<dbReference type="InterPro" id="IPR050953">
    <property type="entry name" value="N4_N6_ade-DNA_methylase"/>
</dbReference>
<evidence type="ECO:0000256" key="7">
    <source>
        <dbReference type="ARBA" id="ARBA00047942"/>
    </source>
</evidence>
<dbReference type="EC" id="2.1.1.72" evidence="1"/>
<protein>
    <recommendedName>
        <fullName evidence="1">site-specific DNA-methyltransferase (adenine-specific)</fullName>
        <ecNumber evidence="1">2.1.1.72</ecNumber>
    </recommendedName>
</protein>
<dbReference type="Pfam" id="PF12950">
    <property type="entry name" value="TaqI_C"/>
    <property type="match status" value="1"/>
</dbReference>
<feature type="domain" description="Type II methyltransferase M.TaqI-like" evidence="8">
    <location>
        <begin position="189"/>
        <end position="345"/>
    </location>
</feature>
<dbReference type="EMBL" id="FNBU01000002">
    <property type="protein sequence ID" value="SDF08198.1"/>
    <property type="molecule type" value="Genomic_DNA"/>
</dbReference>
<comment type="catalytic activity">
    <reaction evidence="7">
        <text>a 2'-deoxyadenosine in DNA + S-adenosyl-L-methionine = an N(6)-methyl-2'-deoxyadenosine in DNA + S-adenosyl-L-homocysteine + H(+)</text>
        <dbReference type="Rhea" id="RHEA:15197"/>
        <dbReference type="Rhea" id="RHEA-COMP:12418"/>
        <dbReference type="Rhea" id="RHEA-COMP:12419"/>
        <dbReference type="ChEBI" id="CHEBI:15378"/>
        <dbReference type="ChEBI" id="CHEBI:57856"/>
        <dbReference type="ChEBI" id="CHEBI:59789"/>
        <dbReference type="ChEBI" id="CHEBI:90615"/>
        <dbReference type="ChEBI" id="CHEBI:90616"/>
        <dbReference type="EC" id="2.1.1.72"/>
    </reaction>
</comment>
<dbReference type="InterPro" id="IPR029063">
    <property type="entry name" value="SAM-dependent_MTases_sf"/>
</dbReference>
<dbReference type="InterPro" id="IPR023135">
    <property type="entry name" value="N6_DNA_MeTrfase_TaqI_C"/>
</dbReference>
<dbReference type="Gene3D" id="3.40.50.150">
    <property type="entry name" value="Vaccinia Virus protein VP39"/>
    <property type="match status" value="1"/>
</dbReference>
<dbReference type="STRING" id="1123285.SAMN05660235_00365"/>
<feature type="domain" description="TaqI-like C-terminal specificity" evidence="9">
    <location>
        <begin position="459"/>
        <end position="575"/>
    </location>
</feature>
<keyword evidence="2" id="KW-0489">Methyltransferase</keyword>
<evidence type="ECO:0000256" key="4">
    <source>
        <dbReference type="ARBA" id="ARBA00022691"/>
    </source>
</evidence>
<evidence type="ECO:0000313" key="10">
    <source>
        <dbReference type="EMBL" id="SDF08198.1"/>
    </source>
</evidence>
<dbReference type="Pfam" id="PF07669">
    <property type="entry name" value="Eco57I"/>
    <property type="match status" value="1"/>
</dbReference>
<keyword evidence="6" id="KW-0238">DNA-binding</keyword>
<gene>
    <name evidence="10" type="ORF">SAMN05660235_00365</name>
</gene>
<keyword evidence="11" id="KW-1185">Reference proteome</keyword>
<dbReference type="PROSITE" id="PS00092">
    <property type="entry name" value="N6_MTASE"/>
    <property type="match status" value="1"/>
</dbReference>
<evidence type="ECO:0000256" key="1">
    <source>
        <dbReference type="ARBA" id="ARBA00011900"/>
    </source>
</evidence>
<dbReference type="Proteomes" id="UP000243333">
    <property type="component" value="Unassembled WGS sequence"/>
</dbReference>
<dbReference type="PRINTS" id="PR00507">
    <property type="entry name" value="N12N6MTFRASE"/>
</dbReference>
<evidence type="ECO:0000256" key="6">
    <source>
        <dbReference type="ARBA" id="ARBA00023125"/>
    </source>
</evidence>
<reference evidence="11" key="1">
    <citation type="submission" date="2016-10" db="EMBL/GenBank/DDBJ databases">
        <authorList>
            <person name="Varghese N."/>
            <person name="Submissions S."/>
        </authorList>
    </citation>
    <scope>NUCLEOTIDE SEQUENCE [LARGE SCALE GENOMIC DNA]</scope>
    <source>
        <strain evidence="11">DSM 23256</strain>
    </source>
</reference>
<evidence type="ECO:0000259" key="9">
    <source>
        <dbReference type="Pfam" id="PF12950"/>
    </source>
</evidence>